<dbReference type="GeneID" id="22911430"/>
<dbReference type="VEuPathDB" id="CryptoDB:GNI_036360"/>
<evidence type="ECO:0000313" key="2">
    <source>
        <dbReference type="Proteomes" id="UP000019763"/>
    </source>
</evidence>
<gene>
    <name evidence="1" type="ORF">GNI_036360</name>
</gene>
<reference evidence="1" key="1">
    <citation type="submission" date="2013-12" db="EMBL/GenBank/DDBJ databases">
        <authorList>
            <person name="Omoto C.K."/>
            <person name="Sibley D."/>
            <person name="Venepally P."/>
            <person name="Hadjithomas M."/>
            <person name="Karamycheva S."/>
            <person name="Brunk B."/>
            <person name="Roos D."/>
            <person name="Caler E."/>
            <person name="Lorenzi H."/>
        </authorList>
    </citation>
    <scope>NUCLEOTIDE SEQUENCE</scope>
</reference>
<dbReference type="RefSeq" id="XP_011129309.1">
    <property type="nucleotide sequence ID" value="XM_011131007.1"/>
</dbReference>
<comment type="caution">
    <text evidence="1">The sequence shown here is derived from an EMBL/GenBank/DDBJ whole genome shotgun (WGS) entry which is preliminary data.</text>
</comment>
<accession>A0A023BAM3</accession>
<dbReference type="Proteomes" id="UP000019763">
    <property type="component" value="Unassembled WGS sequence"/>
</dbReference>
<protein>
    <submittedName>
        <fullName evidence="1">Uncharacterized protein</fullName>
    </submittedName>
</protein>
<organism evidence="1 2">
    <name type="scientific">Gregarina niphandrodes</name>
    <name type="common">Septate eugregarine</name>
    <dbReference type="NCBI Taxonomy" id="110365"/>
    <lineage>
        <taxon>Eukaryota</taxon>
        <taxon>Sar</taxon>
        <taxon>Alveolata</taxon>
        <taxon>Apicomplexa</taxon>
        <taxon>Conoidasida</taxon>
        <taxon>Gregarinasina</taxon>
        <taxon>Eugregarinorida</taxon>
        <taxon>Gregarinidae</taxon>
        <taxon>Gregarina</taxon>
    </lineage>
</organism>
<proteinExistence type="predicted"/>
<keyword evidence="2" id="KW-1185">Reference proteome</keyword>
<dbReference type="AlphaFoldDB" id="A0A023BAM3"/>
<sequence>MASGDSALDLSVTHVALDLRNKRNWDSINGSTTGDSNAASREDVFEDVQMSERMCGEPATNILHQAAMSNDAVAAMNSAAAELLRGWTESDKVIHTVNDMSIDSPDERFESAMERLSDQVGGGDQVDAFWRRQPFRIIYPHERGLRVDAGYLAWAYDTFYHAWWDLIPFEVSMPISVFGLAKMAVEWKAATSSGLSDSSILDTGCYNYVGNTVWDEMTFCEWLNSGRSARDVGFRNVQDITQGSWFIPVSQVNDALEDLLSHWPINHHGSLQVMGNLHRWRCVYRRNTGQNLTEASPRTEYLSWPQFERAAIMTLGNFYMPLTEISMEFRKRQHQRKRGNVDRMG</sequence>
<evidence type="ECO:0000313" key="1">
    <source>
        <dbReference type="EMBL" id="EZG78435.1"/>
    </source>
</evidence>
<dbReference type="EMBL" id="AFNH02000278">
    <property type="protein sequence ID" value="EZG78435.1"/>
    <property type="molecule type" value="Genomic_DNA"/>
</dbReference>
<name>A0A023BAM3_GRENI</name>